<dbReference type="Proteomes" id="UP000474296">
    <property type="component" value="Unassembled WGS sequence"/>
</dbReference>
<dbReference type="InterPro" id="IPR036388">
    <property type="entry name" value="WH-like_DNA-bd_sf"/>
</dbReference>
<keyword evidence="1" id="KW-0805">Transcription regulation</keyword>
<protein>
    <recommendedName>
        <fullName evidence="5">HTH luxR-type domain-containing protein</fullName>
    </recommendedName>
</protein>
<evidence type="ECO:0000313" key="6">
    <source>
        <dbReference type="EMBL" id="NER18702.1"/>
    </source>
</evidence>
<dbReference type="GO" id="GO:0003677">
    <property type="term" value="F:DNA binding"/>
    <property type="evidence" value="ECO:0007669"/>
    <property type="project" value="UniProtKB-KW"/>
</dbReference>
<keyword evidence="4" id="KW-0472">Membrane</keyword>
<dbReference type="PROSITE" id="PS50043">
    <property type="entry name" value="HTH_LUXR_2"/>
    <property type="match status" value="1"/>
</dbReference>
<feature type="domain" description="HTH luxR-type" evidence="5">
    <location>
        <begin position="138"/>
        <end position="200"/>
    </location>
</feature>
<evidence type="ECO:0000256" key="2">
    <source>
        <dbReference type="ARBA" id="ARBA00023125"/>
    </source>
</evidence>
<evidence type="ECO:0000313" key="7">
    <source>
        <dbReference type="Proteomes" id="UP000474296"/>
    </source>
</evidence>
<proteinExistence type="predicted"/>
<keyword evidence="4" id="KW-1133">Transmembrane helix</keyword>
<dbReference type="InterPro" id="IPR000792">
    <property type="entry name" value="Tscrpt_reg_LuxR_C"/>
</dbReference>
<evidence type="ECO:0000259" key="5">
    <source>
        <dbReference type="PROSITE" id="PS50043"/>
    </source>
</evidence>
<keyword evidence="7" id="KW-1185">Reference proteome</keyword>
<keyword evidence="3" id="KW-0804">Transcription</keyword>
<dbReference type="PANTHER" id="PTHR44688">
    <property type="entry name" value="DNA-BINDING TRANSCRIPTIONAL ACTIVATOR DEVR_DOSR"/>
    <property type="match status" value="1"/>
</dbReference>
<evidence type="ECO:0000256" key="1">
    <source>
        <dbReference type="ARBA" id="ARBA00023015"/>
    </source>
</evidence>
<dbReference type="GO" id="GO:0006355">
    <property type="term" value="P:regulation of DNA-templated transcription"/>
    <property type="evidence" value="ECO:0007669"/>
    <property type="project" value="InterPro"/>
</dbReference>
<dbReference type="InterPro" id="IPR016032">
    <property type="entry name" value="Sig_transdc_resp-reg_C-effctor"/>
</dbReference>
<dbReference type="AlphaFoldDB" id="A0A6M0CM25"/>
<organism evidence="6 7">
    <name type="scientific">Spongiivirga citrea</name>
    <dbReference type="NCBI Taxonomy" id="1481457"/>
    <lineage>
        <taxon>Bacteria</taxon>
        <taxon>Pseudomonadati</taxon>
        <taxon>Bacteroidota</taxon>
        <taxon>Flavobacteriia</taxon>
        <taxon>Flavobacteriales</taxon>
        <taxon>Flavobacteriaceae</taxon>
        <taxon>Spongiivirga</taxon>
    </lineage>
</organism>
<dbReference type="SMART" id="SM00421">
    <property type="entry name" value="HTH_LUXR"/>
    <property type="match status" value="1"/>
</dbReference>
<dbReference type="EMBL" id="JAABOQ010000007">
    <property type="protein sequence ID" value="NER18702.1"/>
    <property type="molecule type" value="Genomic_DNA"/>
</dbReference>
<comment type="caution">
    <text evidence="6">The sequence shown here is derived from an EMBL/GenBank/DDBJ whole genome shotgun (WGS) entry which is preliminary data.</text>
</comment>
<dbReference type="Pfam" id="PF00196">
    <property type="entry name" value="GerE"/>
    <property type="match status" value="1"/>
</dbReference>
<sequence>MRYDFAEFRSEANRKVNTKNWFRQLQDFGLKSNEPLVELYIYDFLSDKRNDTYPYYIKDLATNSYYESLQNRLQEQYPNAPFTQFYISEIATDNYSLTLNQTDVDFKWNRIIYFVLFASIILNLLLLLKLLKQKRNKKAISLSKLTKQEERILTLIHQDKTNKEIAAEIFVSLSTVKTHINNLYKKLDVQSREEIKALKH</sequence>
<accession>A0A6M0CM25</accession>
<dbReference type="CDD" id="cd06170">
    <property type="entry name" value="LuxR_C_like"/>
    <property type="match status" value="1"/>
</dbReference>
<dbReference type="SUPFAM" id="SSF46894">
    <property type="entry name" value="C-terminal effector domain of the bipartite response regulators"/>
    <property type="match status" value="1"/>
</dbReference>
<evidence type="ECO:0000256" key="4">
    <source>
        <dbReference type="SAM" id="Phobius"/>
    </source>
</evidence>
<keyword evidence="2" id="KW-0238">DNA-binding</keyword>
<dbReference type="PROSITE" id="PS00622">
    <property type="entry name" value="HTH_LUXR_1"/>
    <property type="match status" value="1"/>
</dbReference>
<dbReference type="Gene3D" id="1.10.10.10">
    <property type="entry name" value="Winged helix-like DNA-binding domain superfamily/Winged helix DNA-binding domain"/>
    <property type="match status" value="1"/>
</dbReference>
<feature type="transmembrane region" description="Helical" evidence="4">
    <location>
        <begin position="111"/>
        <end position="131"/>
    </location>
</feature>
<keyword evidence="4" id="KW-0812">Transmembrane</keyword>
<gene>
    <name evidence="6" type="ORF">GWK10_15900</name>
</gene>
<reference evidence="6 7" key="1">
    <citation type="submission" date="2020-01" db="EMBL/GenBank/DDBJ databases">
        <title>Spongiivirga citrea KCTC 32990T.</title>
        <authorList>
            <person name="Wang G."/>
        </authorList>
    </citation>
    <scope>NUCLEOTIDE SEQUENCE [LARGE SCALE GENOMIC DNA]</scope>
    <source>
        <strain evidence="6 7">KCTC 32990</strain>
    </source>
</reference>
<dbReference type="PRINTS" id="PR00038">
    <property type="entry name" value="HTHLUXR"/>
</dbReference>
<name>A0A6M0CM25_9FLAO</name>
<dbReference type="PANTHER" id="PTHR44688:SF16">
    <property type="entry name" value="DNA-BINDING TRANSCRIPTIONAL ACTIVATOR DEVR_DOSR"/>
    <property type="match status" value="1"/>
</dbReference>
<evidence type="ECO:0000256" key="3">
    <source>
        <dbReference type="ARBA" id="ARBA00023163"/>
    </source>
</evidence>